<geneLocation type="mitochondrion" evidence="2"/>
<keyword evidence="1" id="KW-0812">Transmembrane</keyword>
<dbReference type="AlphaFoldDB" id="A0A345WJV6"/>
<proteinExistence type="predicted"/>
<feature type="transmembrane region" description="Helical" evidence="1">
    <location>
        <begin position="53"/>
        <end position="80"/>
    </location>
</feature>
<evidence type="ECO:0000256" key="1">
    <source>
        <dbReference type="SAM" id="Phobius"/>
    </source>
</evidence>
<keyword evidence="2" id="KW-0496">Mitochondrion</keyword>
<dbReference type="EMBL" id="MG272262">
    <property type="protein sequence ID" value="AXJ93349.1"/>
    <property type="molecule type" value="Genomic_DNA"/>
</dbReference>
<dbReference type="RefSeq" id="YP_009512655.1">
    <property type="nucleotide sequence ID" value="NC_039174.1"/>
</dbReference>
<dbReference type="GeneID" id="37625961"/>
<keyword evidence="1" id="KW-0472">Membrane</keyword>
<organism evidence="2">
    <name type="scientific">Uronema marinum</name>
    <name type="common">Marine ciliate</name>
    <dbReference type="NCBI Taxonomy" id="35107"/>
    <lineage>
        <taxon>Eukaryota</taxon>
        <taxon>Sar</taxon>
        <taxon>Alveolata</taxon>
        <taxon>Ciliophora</taxon>
        <taxon>Intramacronucleata</taxon>
        <taxon>Oligohymenophorea</taxon>
        <taxon>Scuticociliatia</taxon>
        <taxon>Philasterida</taxon>
        <taxon>Uronematidae</taxon>
        <taxon>Uronema</taxon>
    </lineage>
</organism>
<feature type="transmembrane region" description="Helical" evidence="1">
    <location>
        <begin position="27"/>
        <end position="46"/>
    </location>
</feature>
<feature type="transmembrane region" description="Helical" evidence="1">
    <location>
        <begin position="124"/>
        <end position="146"/>
    </location>
</feature>
<accession>A0A345WJV6</accession>
<reference evidence="2" key="2">
    <citation type="journal article" date="2018" name="Mitochondrial DNA Part B Resour">
        <title>Uronema marinum mitochondrion, complete genome.</title>
        <authorList>
            <person name="Li R."/>
            <person name="Gao Y."/>
            <person name="Hou Y."/>
            <person name="Ye S."/>
            <person name="Wang L."/>
            <person name="Sun J."/>
            <person name="Li Q."/>
        </authorList>
    </citation>
    <scope>NUCLEOTIDE SEQUENCE</scope>
</reference>
<gene>
    <name evidence="2" type="primary">ymf75</name>
</gene>
<protein>
    <submittedName>
        <fullName evidence="2">Ymf75</fullName>
    </submittedName>
</protein>
<evidence type="ECO:0000313" key="2">
    <source>
        <dbReference type="EMBL" id="AXJ93349.1"/>
    </source>
</evidence>
<keyword evidence="1" id="KW-1133">Transmembrane helix</keyword>
<reference evidence="2" key="1">
    <citation type="submission" date="2017-10" db="EMBL/GenBank/DDBJ databases">
        <authorList>
            <person name="Banno H."/>
            <person name="Chua N.-H."/>
        </authorList>
    </citation>
    <scope>NUCLEOTIDE SEQUENCE</scope>
</reference>
<name>A0A345WJV6_UROMR</name>
<sequence>MINNFFNEFKANISFFKNKLLYVFKNLNYLVVFDLFCLFFIIEILFKLNILTFIMNFIFVFINFLLSINYTLILCLFILISVRNLILNKINGKSSFNNLTSNSNKLYLNMLFIIYSRLNLKSNILFIVSYLNVLILSNTFSLNYFFNSTISYFKNLYWYPIFKRHSIFGYYRIARQNWVELKSEEVNYIKY</sequence>